<feature type="compositionally biased region" description="Polar residues" evidence="1">
    <location>
        <begin position="279"/>
        <end position="304"/>
    </location>
</feature>
<evidence type="ECO:0000256" key="1">
    <source>
        <dbReference type="SAM" id="MobiDB-lite"/>
    </source>
</evidence>
<feature type="region of interest" description="Disordered" evidence="1">
    <location>
        <begin position="386"/>
        <end position="449"/>
    </location>
</feature>
<sequence>MDATDTRPYLAHHQTQVEINKAVLNLFLLVDRLVQSDKDAQELLVSLRTLSDGLQRRGLISPMPAEPHEFYENATAPERAFQSNPLLELWMSLFPPAGATSASPMQAVPGNVVNQSSHRARAHSPLDSPATTTAQFSHNTPIEGPFPDQNQRDSDMDASYISVIREKLKAWRARSNTRALWTWVSGNLPSPSFTRPRVSEEDFEIVGRELYSAEERGTTRASPLLPYGASADIEQAVKEDLLSVRSARDKPLPPPPGGHIRCKMLFPLSRMYTDDQLAKSLSSSSPRKAPLQIQTTSLRPASSQHRGHRKPVRAYADVPDKPSAMSHMSPVRMAASPITPSPLRRQLHLHDALPTMSGSESSHQDHTRQMAQLIEGLQLDSLADRAAKPMQQDQGPQSSTRGDDPNDPSHLRDVSGVGRTPSLSRRSRVDTGNNGSSGSLVHRRDVSRSPVVTSAAPLLLAVEECSHWSEDKEDHVSEFLDRQEVQEKLGCVTVLSGQTHGEDLEGEKMGKRKERMEKRAGRLFNEDFELKHENHEASPALGDILADIAARRKPVIRSHGSGSLSSQRPRTWL</sequence>
<accession>G4THT3</accession>
<comment type="caution">
    <text evidence="2">The sequence shown here is derived from an EMBL/GenBank/DDBJ whole genome shotgun (WGS) entry which is preliminary data.</text>
</comment>
<dbReference type="OrthoDB" id="3332400at2759"/>
<protein>
    <submittedName>
        <fullName evidence="2">Uncharacterized protein</fullName>
    </submittedName>
</protein>
<dbReference type="EMBL" id="CAFZ01000098">
    <property type="protein sequence ID" value="CCA70876.1"/>
    <property type="molecule type" value="Genomic_DNA"/>
</dbReference>
<gene>
    <name evidence="2" type="ORF">PIIN_04812</name>
</gene>
<feature type="compositionally biased region" description="Polar residues" evidence="1">
    <location>
        <begin position="129"/>
        <end position="140"/>
    </location>
</feature>
<evidence type="ECO:0000313" key="3">
    <source>
        <dbReference type="Proteomes" id="UP000007148"/>
    </source>
</evidence>
<organism evidence="2 3">
    <name type="scientific">Serendipita indica (strain DSM 11827)</name>
    <name type="common">Root endophyte fungus</name>
    <name type="synonym">Piriformospora indica</name>
    <dbReference type="NCBI Taxonomy" id="1109443"/>
    <lineage>
        <taxon>Eukaryota</taxon>
        <taxon>Fungi</taxon>
        <taxon>Dikarya</taxon>
        <taxon>Basidiomycota</taxon>
        <taxon>Agaricomycotina</taxon>
        <taxon>Agaricomycetes</taxon>
        <taxon>Sebacinales</taxon>
        <taxon>Serendipitaceae</taxon>
        <taxon>Serendipita</taxon>
    </lineage>
</organism>
<evidence type="ECO:0000313" key="2">
    <source>
        <dbReference type="EMBL" id="CCA70876.1"/>
    </source>
</evidence>
<feature type="region of interest" description="Disordered" evidence="1">
    <location>
        <begin position="277"/>
        <end position="329"/>
    </location>
</feature>
<dbReference type="InParanoid" id="G4THT3"/>
<dbReference type="HOGENOM" id="CLU_451352_0_0_1"/>
<reference evidence="2 3" key="1">
    <citation type="journal article" date="2011" name="PLoS Pathog.">
        <title>Endophytic Life Strategies Decoded by Genome and Transcriptome Analyses of the Mutualistic Root Symbiont Piriformospora indica.</title>
        <authorList>
            <person name="Zuccaro A."/>
            <person name="Lahrmann U."/>
            <person name="Guldener U."/>
            <person name="Langen G."/>
            <person name="Pfiffi S."/>
            <person name="Biedenkopf D."/>
            <person name="Wong P."/>
            <person name="Samans B."/>
            <person name="Grimm C."/>
            <person name="Basiewicz M."/>
            <person name="Murat C."/>
            <person name="Martin F."/>
            <person name="Kogel K.H."/>
        </authorList>
    </citation>
    <scope>NUCLEOTIDE SEQUENCE [LARGE SCALE GENOMIC DNA]</scope>
    <source>
        <strain evidence="2 3">DSM 11827</strain>
    </source>
</reference>
<dbReference type="AlphaFoldDB" id="G4THT3"/>
<proteinExistence type="predicted"/>
<dbReference type="Proteomes" id="UP000007148">
    <property type="component" value="Unassembled WGS sequence"/>
</dbReference>
<feature type="compositionally biased region" description="Polar residues" evidence="1">
    <location>
        <begin position="391"/>
        <end position="400"/>
    </location>
</feature>
<name>G4THT3_SERID</name>
<feature type="region of interest" description="Disordered" evidence="1">
    <location>
        <begin position="116"/>
        <end position="154"/>
    </location>
</feature>
<feature type="compositionally biased region" description="Basic and acidic residues" evidence="1">
    <location>
        <begin position="401"/>
        <end position="413"/>
    </location>
</feature>
<feature type="compositionally biased region" description="Polar residues" evidence="1">
    <location>
        <begin position="430"/>
        <end position="439"/>
    </location>
</feature>
<keyword evidence="3" id="KW-1185">Reference proteome</keyword>